<evidence type="ECO:0000313" key="3">
    <source>
        <dbReference type="Proteomes" id="UP000813423"/>
    </source>
</evidence>
<feature type="region of interest" description="Disordered" evidence="1">
    <location>
        <begin position="80"/>
        <end position="111"/>
    </location>
</feature>
<feature type="region of interest" description="Disordered" evidence="1">
    <location>
        <begin position="1"/>
        <end position="28"/>
    </location>
</feature>
<sequence length="111" mass="11597">MSWRPSDESSKGNYGVQGSMRGSMKNPWSWDNTAMVYGGKKNQFTWNNNCGNTTAQNCGNTVSTNCGDTSTYNNTKTIQTGDISSNGGNASNASGTASGGSGGRIIIDGHD</sequence>
<gene>
    <name evidence="2" type="ORF">KXV57_000258</name>
</gene>
<reference evidence="2" key="1">
    <citation type="submission" date="2021-08" db="EMBL/GenBank/DDBJ databases">
        <title>Global Aspergillus fumigatus from environmental and clinical sources.</title>
        <authorList>
            <person name="Barber A."/>
            <person name="Sae-Ong T."/>
        </authorList>
    </citation>
    <scope>NUCLEOTIDE SEQUENCE</scope>
    <source>
        <strain evidence="2">NRZ-2016-071</strain>
    </source>
</reference>
<dbReference type="AlphaFoldDB" id="A0A229Y5K3"/>
<dbReference type="EMBL" id="JAIBSC010000001">
    <property type="protein sequence ID" value="KAH1911868.1"/>
    <property type="molecule type" value="Genomic_DNA"/>
</dbReference>
<dbReference type="Proteomes" id="UP000813423">
    <property type="component" value="Unassembled WGS sequence"/>
</dbReference>
<evidence type="ECO:0000256" key="1">
    <source>
        <dbReference type="SAM" id="MobiDB-lite"/>
    </source>
</evidence>
<protein>
    <submittedName>
        <fullName evidence="2">Uncharacterized protein</fullName>
    </submittedName>
</protein>
<name>A0A229Y5K3_ASPFM</name>
<proteinExistence type="predicted"/>
<evidence type="ECO:0000313" key="2">
    <source>
        <dbReference type="EMBL" id="KAH1911868.1"/>
    </source>
</evidence>
<feature type="compositionally biased region" description="Low complexity" evidence="1">
    <location>
        <begin position="84"/>
        <end position="96"/>
    </location>
</feature>
<comment type="caution">
    <text evidence="2">The sequence shown here is derived from an EMBL/GenBank/DDBJ whole genome shotgun (WGS) entry which is preliminary data.</text>
</comment>
<feature type="compositionally biased region" description="Basic and acidic residues" evidence="1">
    <location>
        <begin position="1"/>
        <end position="10"/>
    </location>
</feature>
<organism evidence="2 3">
    <name type="scientific">Aspergillus fumigatus</name>
    <name type="common">Neosartorya fumigata</name>
    <dbReference type="NCBI Taxonomy" id="746128"/>
    <lineage>
        <taxon>Eukaryota</taxon>
        <taxon>Fungi</taxon>
        <taxon>Dikarya</taxon>
        <taxon>Ascomycota</taxon>
        <taxon>Pezizomycotina</taxon>
        <taxon>Eurotiomycetes</taxon>
        <taxon>Eurotiomycetidae</taxon>
        <taxon>Eurotiales</taxon>
        <taxon>Aspergillaceae</taxon>
        <taxon>Aspergillus</taxon>
        <taxon>Aspergillus subgen. Fumigati</taxon>
    </lineage>
</organism>
<accession>A0A229Y5K3</accession>